<keyword evidence="8" id="KW-0238">DNA-binding</keyword>
<dbReference type="SMART" id="SM00292">
    <property type="entry name" value="BRCT"/>
    <property type="match status" value="1"/>
</dbReference>
<dbReference type="InterPro" id="IPR036420">
    <property type="entry name" value="BRCT_dom_sf"/>
</dbReference>
<dbReference type="GO" id="GO:0006281">
    <property type="term" value="P:DNA repair"/>
    <property type="evidence" value="ECO:0007669"/>
    <property type="project" value="InterPro"/>
</dbReference>
<feature type="compositionally biased region" description="Acidic residues" evidence="12">
    <location>
        <begin position="998"/>
        <end position="1020"/>
    </location>
</feature>
<dbReference type="InterPro" id="IPR003593">
    <property type="entry name" value="AAA+_ATPase"/>
</dbReference>
<evidence type="ECO:0000256" key="1">
    <source>
        <dbReference type="ARBA" id="ARBA00004123"/>
    </source>
</evidence>
<accession>A0A6A6G5Q1</accession>
<evidence type="ECO:0000256" key="11">
    <source>
        <dbReference type="SAM" id="Coils"/>
    </source>
</evidence>
<dbReference type="FunFam" id="1.10.8.60:FF:000021">
    <property type="entry name" value="Replication factor C subunit 1"/>
    <property type="match status" value="1"/>
</dbReference>
<dbReference type="GO" id="GO:0005524">
    <property type="term" value="F:ATP binding"/>
    <property type="evidence" value="ECO:0007669"/>
    <property type="project" value="UniProtKB-UniRule"/>
</dbReference>
<feature type="compositionally biased region" description="Polar residues" evidence="12">
    <location>
        <begin position="183"/>
        <end position="194"/>
    </location>
</feature>
<keyword evidence="11" id="KW-0175">Coiled coil</keyword>
<dbReference type="AlphaFoldDB" id="A0A6A6G5Q1"/>
<feature type="compositionally biased region" description="Acidic residues" evidence="12">
    <location>
        <begin position="205"/>
        <end position="229"/>
    </location>
</feature>
<keyword evidence="5 10" id="KW-0235">DNA replication</keyword>
<feature type="compositionally biased region" description="Low complexity" evidence="12">
    <location>
        <begin position="169"/>
        <end position="182"/>
    </location>
</feature>
<dbReference type="GO" id="GO:0016887">
    <property type="term" value="F:ATP hydrolysis activity"/>
    <property type="evidence" value="ECO:0007669"/>
    <property type="project" value="InterPro"/>
</dbReference>
<gene>
    <name evidence="14" type="ORF">BDZ85DRAFT_22256</name>
</gene>
<organism evidence="14 15">
    <name type="scientific">Elsinoe ampelina</name>
    <dbReference type="NCBI Taxonomy" id="302913"/>
    <lineage>
        <taxon>Eukaryota</taxon>
        <taxon>Fungi</taxon>
        <taxon>Dikarya</taxon>
        <taxon>Ascomycota</taxon>
        <taxon>Pezizomycotina</taxon>
        <taxon>Dothideomycetes</taxon>
        <taxon>Dothideomycetidae</taxon>
        <taxon>Myriangiales</taxon>
        <taxon>Elsinoaceae</taxon>
        <taxon>Elsinoe</taxon>
    </lineage>
</organism>
<reference evidence="15" key="1">
    <citation type="journal article" date="2020" name="Stud. Mycol.">
        <title>101 Dothideomycetes genomes: A test case for predicting lifestyles and emergence of pathogens.</title>
        <authorList>
            <person name="Haridas S."/>
            <person name="Albert R."/>
            <person name="Binder M."/>
            <person name="Bloem J."/>
            <person name="LaButti K."/>
            <person name="Salamov A."/>
            <person name="Andreopoulos B."/>
            <person name="Baker S."/>
            <person name="Barry K."/>
            <person name="Bills G."/>
            <person name="Bluhm B."/>
            <person name="Cannon C."/>
            <person name="Castanera R."/>
            <person name="Culley D."/>
            <person name="Daum C."/>
            <person name="Ezra D."/>
            <person name="Gonzalez J."/>
            <person name="Henrissat B."/>
            <person name="Kuo A."/>
            <person name="Liang C."/>
            <person name="Lipzen A."/>
            <person name="Lutzoni F."/>
            <person name="Magnuson J."/>
            <person name="Mondo S."/>
            <person name="Nolan M."/>
            <person name="Ohm R."/>
            <person name="Pangilinan J."/>
            <person name="Park H.-J."/>
            <person name="Ramirez L."/>
            <person name="Alfaro M."/>
            <person name="Sun H."/>
            <person name="Tritt A."/>
            <person name="Yoshinaga Y."/>
            <person name="Zwiers L.-H."/>
            <person name="Turgeon B."/>
            <person name="Goodwin S."/>
            <person name="Spatafora J."/>
            <person name="Crous P."/>
            <person name="Grigoriev I."/>
        </authorList>
    </citation>
    <scope>NUCLEOTIDE SEQUENCE [LARGE SCALE GENOMIC DNA]</scope>
    <source>
        <strain evidence="15">CECT 20119</strain>
    </source>
</reference>
<feature type="coiled-coil region" evidence="11">
    <location>
        <begin position="426"/>
        <end position="467"/>
    </location>
</feature>
<proteinExistence type="inferred from homology"/>
<dbReference type="PANTHER" id="PTHR23389">
    <property type="entry name" value="CHROMOSOME TRANSMISSION FIDELITY FACTOR 18"/>
    <property type="match status" value="1"/>
</dbReference>
<dbReference type="SMART" id="SM00382">
    <property type="entry name" value="AAA"/>
    <property type="match status" value="1"/>
</dbReference>
<dbReference type="Pfam" id="PF08519">
    <property type="entry name" value="RFC1"/>
    <property type="match status" value="1"/>
</dbReference>
<feature type="compositionally biased region" description="Low complexity" evidence="12">
    <location>
        <begin position="10"/>
        <end position="19"/>
    </location>
</feature>
<feature type="compositionally biased region" description="Polar residues" evidence="12">
    <location>
        <begin position="100"/>
        <end position="120"/>
    </location>
</feature>
<keyword evidence="15" id="KW-1185">Reference proteome</keyword>
<dbReference type="Pfam" id="PF00004">
    <property type="entry name" value="AAA"/>
    <property type="match status" value="1"/>
</dbReference>
<feature type="region of interest" description="Disordered" evidence="12">
    <location>
        <begin position="983"/>
        <end position="1070"/>
    </location>
</feature>
<feature type="compositionally biased region" description="Basic residues" evidence="12">
    <location>
        <begin position="1057"/>
        <end position="1070"/>
    </location>
</feature>
<feature type="region of interest" description="Disordered" evidence="12">
    <location>
        <begin position="1"/>
        <end position="310"/>
    </location>
</feature>
<dbReference type="FunFam" id="1.20.272.10:FF:000005">
    <property type="entry name" value="Replication factor C subunit 1"/>
    <property type="match status" value="1"/>
</dbReference>
<evidence type="ECO:0000256" key="8">
    <source>
        <dbReference type="ARBA" id="ARBA00023125"/>
    </source>
</evidence>
<dbReference type="PROSITE" id="PS50172">
    <property type="entry name" value="BRCT"/>
    <property type="match status" value="1"/>
</dbReference>
<dbReference type="Gene3D" id="3.40.50.300">
    <property type="entry name" value="P-loop containing nucleotide triphosphate hydrolases"/>
    <property type="match status" value="1"/>
</dbReference>
<evidence type="ECO:0000256" key="4">
    <source>
        <dbReference type="ARBA" id="ARBA00022553"/>
    </source>
</evidence>
<evidence type="ECO:0000256" key="6">
    <source>
        <dbReference type="ARBA" id="ARBA00022741"/>
    </source>
</evidence>
<dbReference type="InterPro" id="IPR003959">
    <property type="entry name" value="ATPase_AAA_core"/>
</dbReference>
<dbReference type="InterPro" id="IPR001357">
    <property type="entry name" value="BRCT_dom"/>
</dbReference>
<feature type="compositionally biased region" description="Polar residues" evidence="12">
    <location>
        <begin position="129"/>
        <end position="146"/>
    </location>
</feature>
<dbReference type="GO" id="GO:0003689">
    <property type="term" value="F:DNA clamp loader activity"/>
    <property type="evidence" value="ECO:0007669"/>
    <property type="project" value="UniProtKB-UniRule"/>
</dbReference>
<dbReference type="CDD" id="cd17752">
    <property type="entry name" value="BRCT_RFC1"/>
    <property type="match status" value="1"/>
</dbReference>
<keyword evidence="4" id="KW-0597">Phosphoprotein</keyword>
<evidence type="ECO:0000256" key="10">
    <source>
        <dbReference type="PIRNR" id="PIRNR036578"/>
    </source>
</evidence>
<sequence>MPSDIRSFFGGKPPAAAQPEPEKPKKAAPKKGRGARKVIEESDEDEPAPPPTKAPKKAASPLKSKRAVTPEGEDTTSADYFGKSKPKRSDPGRIAPPPRSNGTSGARTPVKATTKTNGTAVKSEVKTPSKATPASARSTRGKSQASYADDLNEDDFPDDLEEEEPVNMAKSTPTSKKAAASSRNGTAKSTPASTRSKRAKKEDIDYGEDEDVDMHDVDDDFVVPDEDEEIVKNKSAKAKRASAGTKRKAVDMDDDEEDETPKKGRKTASKAKKQKDEPVEDSEAIKSIMSSIPTVRAPTPPPDSLDADGNKFKPYLAGSKNLATPAGAGSKEIPTGAENCLAGLTFVFTGIQETLGREEGQALVKQYGGKVTGAPSKKTSFIVLGNDAGPSKLKKIREFGLKTITEDGLFELIKKLPANGGDSKAAAAFQEKQEKEQEKIEKAAKELAAEEAKIAAEQRKLAAARASAPGAADSTAKGKEQAPDTRLWTVKYAPTQLSHVCGNGTQVKRLQVWLRDFPRNLKVGFKNPGKEGMGTTRAVLISGPPGIGKTTAAHLVAKLEGYDIVESNASDTRSKKLVETGLKGILDTTSLLGYFAGDGKDVSSSKRKLCLIMDEVDGMSAGDRGGVGALAAICKKTSIPIILICNERRLPKMKPFDHVTFDLKFQRPTTDMIRGRIMTIMFREGMKMPPPVVNALIEGTGADIRQVVNMISTAKLDDSAMDYDDSKKMSKAWEKHIILKPWDIIGKILNGSMFSTSSKHTLNDKIELYFNDHEFSYLMLQENYLSPNPLKAQGQPNDRLQRLKTLQLASQAADSISDGDLIDRMIHGSQQQWSLMPSHAIFSFVRPASFMAGNMGYSGGTRFTAWLGQNSAQGKLMRYVKEIQGHMRLRTTGDRHEIRQQYLPILWAELGKRLETEGKDAIEEMIALMDSYYLTRDDFDAILELGVGPHAQDGLKIDSKDKSAFTREYNKRDHPLPFIKASSVQAPKKLGKDKPDLEEAIEESDEEEVVDVKEEDDEDLDLSKDKYVKQPKKKPAAKGKASKKAAADDEDDEKPNKAKGKAAPKGKGKK</sequence>
<feature type="compositionally biased region" description="Basic residues" evidence="12">
    <location>
        <begin position="263"/>
        <end position="273"/>
    </location>
</feature>
<dbReference type="SUPFAM" id="SSF52540">
    <property type="entry name" value="P-loop containing nucleoside triphosphate hydrolases"/>
    <property type="match status" value="1"/>
</dbReference>
<comment type="similarity">
    <text evidence="2 10">Belongs to the activator 1 large subunit family.</text>
</comment>
<dbReference type="FunFam" id="3.40.50.10190:FF:000001">
    <property type="entry name" value="Replication factor C subunit 1"/>
    <property type="match status" value="1"/>
</dbReference>
<keyword evidence="6 10" id="KW-0547">Nucleotide-binding</keyword>
<dbReference type="FunFam" id="3.40.50.300:FF:000395">
    <property type="entry name" value="Replication factor C subunit 1"/>
    <property type="match status" value="1"/>
</dbReference>
<name>A0A6A6G5Q1_9PEZI</name>
<dbReference type="GO" id="GO:0006271">
    <property type="term" value="P:DNA strand elongation involved in DNA replication"/>
    <property type="evidence" value="ECO:0007669"/>
    <property type="project" value="UniProtKB-ARBA"/>
</dbReference>
<dbReference type="PANTHER" id="PTHR23389:SF6">
    <property type="entry name" value="REPLICATION FACTOR C SUBUNIT 1"/>
    <property type="match status" value="1"/>
</dbReference>
<dbReference type="InterPro" id="IPR008921">
    <property type="entry name" value="DNA_pol3_clamp-load_cplx_C"/>
</dbReference>
<feature type="compositionally biased region" description="Basic residues" evidence="12">
    <location>
        <begin position="1029"/>
        <end position="1043"/>
    </location>
</feature>
<comment type="subcellular location">
    <subcellularLocation>
        <location evidence="1 10">Nucleus</location>
    </subcellularLocation>
</comment>
<dbReference type="EMBL" id="ML992511">
    <property type="protein sequence ID" value="KAF2220954.1"/>
    <property type="molecule type" value="Genomic_DNA"/>
</dbReference>
<keyword evidence="9 10" id="KW-0539">Nucleus</keyword>
<dbReference type="SUPFAM" id="SSF52113">
    <property type="entry name" value="BRCT domain"/>
    <property type="match status" value="1"/>
</dbReference>
<dbReference type="Gene3D" id="1.10.8.60">
    <property type="match status" value="1"/>
</dbReference>
<evidence type="ECO:0000256" key="9">
    <source>
        <dbReference type="ARBA" id="ARBA00023242"/>
    </source>
</evidence>
<dbReference type="GO" id="GO:0005634">
    <property type="term" value="C:nucleus"/>
    <property type="evidence" value="ECO:0007669"/>
    <property type="project" value="UniProtKB-SubCell"/>
</dbReference>
<evidence type="ECO:0000256" key="3">
    <source>
        <dbReference type="ARBA" id="ARBA00020401"/>
    </source>
</evidence>
<evidence type="ECO:0000256" key="12">
    <source>
        <dbReference type="SAM" id="MobiDB-lite"/>
    </source>
</evidence>
<dbReference type="OrthoDB" id="446168at2759"/>
<evidence type="ECO:0000313" key="15">
    <source>
        <dbReference type="Proteomes" id="UP000799538"/>
    </source>
</evidence>
<dbReference type="CDD" id="cd00009">
    <property type="entry name" value="AAA"/>
    <property type="match status" value="1"/>
</dbReference>
<dbReference type="SUPFAM" id="SSF48019">
    <property type="entry name" value="post-AAA+ oligomerization domain-like"/>
    <property type="match status" value="1"/>
</dbReference>
<evidence type="ECO:0000256" key="2">
    <source>
        <dbReference type="ARBA" id="ARBA00006116"/>
    </source>
</evidence>
<evidence type="ECO:0000313" key="14">
    <source>
        <dbReference type="EMBL" id="KAF2220954.1"/>
    </source>
</evidence>
<protein>
    <recommendedName>
        <fullName evidence="3 10">Replication factor C subunit 1</fullName>
    </recommendedName>
</protein>
<dbReference type="GO" id="GO:0005663">
    <property type="term" value="C:DNA replication factor C complex"/>
    <property type="evidence" value="ECO:0007669"/>
    <property type="project" value="InterPro"/>
</dbReference>
<feature type="domain" description="BRCT" evidence="13">
    <location>
        <begin position="336"/>
        <end position="415"/>
    </location>
</feature>
<dbReference type="Gene3D" id="1.20.272.10">
    <property type="match status" value="1"/>
</dbReference>
<dbReference type="Proteomes" id="UP000799538">
    <property type="component" value="Unassembled WGS sequence"/>
</dbReference>
<feature type="compositionally biased region" description="Acidic residues" evidence="12">
    <location>
        <begin position="150"/>
        <end position="165"/>
    </location>
</feature>
<dbReference type="PIRSF" id="PIRSF036578">
    <property type="entry name" value="RFC1"/>
    <property type="match status" value="1"/>
</dbReference>
<dbReference type="Pfam" id="PF25361">
    <property type="entry name" value="AAA_lid_RFC1"/>
    <property type="match status" value="1"/>
</dbReference>
<dbReference type="InterPro" id="IPR013725">
    <property type="entry name" value="DNA_replication_fac_RFC1_C"/>
</dbReference>
<dbReference type="GO" id="GO:0003677">
    <property type="term" value="F:DNA binding"/>
    <property type="evidence" value="ECO:0007669"/>
    <property type="project" value="UniProtKB-KW"/>
</dbReference>
<dbReference type="Gene3D" id="3.40.50.10190">
    <property type="entry name" value="BRCT domain"/>
    <property type="match status" value="1"/>
</dbReference>
<dbReference type="InterPro" id="IPR012178">
    <property type="entry name" value="RFC1"/>
</dbReference>
<evidence type="ECO:0000259" key="13">
    <source>
        <dbReference type="PROSITE" id="PS50172"/>
    </source>
</evidence>
<dbReference type="InterPro" id="IPR027417">
    <property type="entry name" value="P-loop_NTPase"/>
</dbReference>
<dbReference type="Pfam" id="PF00533">
    <property type="entry name" value="BRCT"/>
    <property type="match status" value="1"/>
</dbReference>
<feature type="compositionally biased region" description="Basic residues" evidence="12">
    <location>
        <begin position="26"/>
        <end position="36"/>
    </location>
</feature>
<evidence type="ECO:0000256" key="5">
    <source>
        <dbReference type="ARBA" id="ARBA00022705"/>
    </source>
</evidence>
<keyword evidence="7 10" id="KW-0067">ATP-binding</keyword>
<evidence type="ECO:0000256" key="7">
    <source>
        <dbReference type="ARBA" id="ARBA00022840"/>
    </source>
</evidence>